<organism evidence="2 3">
    <name type="scientific">Streptomyces nymphaeiformis</name>
    <dbReference type="NCBI Taxonomy" id="2663842"/>
    <lineage>
        <taxon>Bacteria</taxon>
        <taxon>Bacillati</taxon>
        <taxon>Actinomycetota</taxon>
        <taxon>Actinomycetes</taxon>
        <taxon>Kitasatosporales</taxon>
        <taxon>Streptomycetaceae</taxon>
        <taxon>Streptomyces</taxon>
    </lineage>
</organism>
<evidence type="ECO:0000313" key="2">
    <source>
        <dbReference type="EMBL" id="MBB4986255.1"/>
    </source>
</evidence>
<evidence type="ECO:0000313" key="3">
    <source>
        <dbReference type="Proteomes" id="UP000582643"/>
    </source>
</evidence>
<reference evidence="2 3" key="1">
    <citation type="submission" date="2020-08" db="EMBL/GenBank/DDBJ databases">
        <title>Genomic Encyclopedia of Type Strains, Phase III (KMG-III): the genomes of soil and plant-associated and newly described type strains.</title>
        <authorList>
            <person name="Whitman W."/>
        </authorList>
    </citation>
    <scope>NUCLEOTIDE SEQUENCE [LARGE SCALE GENOMIC DNA]</scope>
    <source>
        <strain evidence="2 3">SFB5A</strain>
    </source>
</reference>
<dbReference type="Pfam" id="PF02627">
    <property type="entry name" value="CMD"/>
    <property type="match status" value="1"/>
</dbReference>
<feature type="domain" description="Carboxymuconolactone decarboxylase-like" evidence="1">
    <location>
        <begin position="13"/>
        <end position="95"/>
    </location>
</feature>
<dbReference type="EMBL" id="JACHJY010000012">
    <property type="protein sequence ID" value="MBB4986255.1"/>
    <property type="molecule type" value="Genomic_DNA"/>
</dbReference>
<dbReference type="SUPFAM" id="SSF69118">
    <property type="entry name" value="AhpD-like"/>
    <property type="match status" value="1"/>
</dbReference>
<keyword evidence="2" id="KW-0560">Oxidoreductase</keyword>
<dbReference type="InterPro" id="IPR029032">
    <property type="entry name" value="AhpD-like"/>
</dbReference>
<evidence type="ECO:0000259" key="1">
    <source>
        <dbReference type="Pfam" id="PF02627"/>
    </source>
</evidence>
<comment type="caution">
    <text evidence="2">The sequence shown here is derived from an EMBL/GenBank/DDBJ whole genome shotgun (WGS) entry which is preliminary data.</text>
</comment>
<dbReference type="NCBIfam" id="TIGR00778">
    <property type="entry name" value="ahpD_dom"/>
    <property type="match status" value="1"/>
</dbReference>
<dbReference type="PANTHER" id="PTHR34846:SF7">
    <property type="entry name" value="BLL7811 PROTEIN"/>
    <property type="match status" value="1"/>
</dbReference>
<dbReference type="PANTHER" id="PTHR34846">
    <property type="entry name" value="4-CARBOXYMUCONOLACTONE DECARBOXYLASE FAMILY PROTEIN (AFU_ORTHOLOGUE AFUA_6G11590)"/>
    <property type="match status" value="1"/>
</dbReference>
<protein>
    <submittedName>
        <fullName evidence="2">AhpD family alkylhydroperoxidase</fullName>
    </submittedName>
</protein>
<accession>A0A7W7XFB9</accession>
<gene>
    <name evidence="2" type="ORF">GGE06_007222</name>
</gene>
<sequence length="157" mass="16704">MDARLDFFASPTAGKAFKHLMAAGRTLKDSTLPAAVQELVSLRVSQINGCGACLDMHTKEALAAGESPVRLGLVAGWREATVYTEAERAALALAEQGTRVADAGEGVSDEVWDRAAQHFDQEQLTALVLLVSFMNAATRMNIISKQPAGGYEVGAFH</sequence>
<dbReference type="Gene3D" id="1.20.1290.10">
    <property type="entry name" value="AhpD-like"/>
    <property type="match status" value="1"/>
</dbReference>
<name>A0A7W7XFB9_9ACTN</name>
<keyword evidence="3" id="KW-1185">Reference proteome</keyword>
<proteinExistence type="predicted"/>
<dbReference type="InterPro" id="IPR003779">
    <property type="entry name" value="CMD-like"/>
</dbReference>
<dbReference type="Proteomes" id="UP000582643">
    <property type="component" value="Unassembled WGS sequence"/>
</dbReference>
<dbReference type="RefSeq" id="WP_116159614.1">
    <property type="nucleotide sequence ID" value="NZ_JACHJY010000012.1"/>
</dbReference>
<keyword evidence="2" id="KW-0575">Peroxidase</keyword>
<dbReference type="AlphaFoldDB" id="A0A7W7XFB9"/>
<dbReference type="InterPro" id="IPR004675">
    <property type="entry name" value="AhpD_core"/>
</dbReference>
<dbReference type="GO" id="GO:0051920">
    <property type="term" value="F:peroxiredoxin activity"/>
    <property type="evidence" value="ECO:0007669"/>
    <property type="project" value="InterPro"/>
</dbReference>